<name>A0A0Q3JR50_BRADI</name>
<evidence type="ECO:0000313" key="2">
    <source>
        <dbReference type="EnsemblPlants" id="KQK14524"/>
    </source>
</evidence>
<reference evidence="2" key="3">
    <citation type="submission" date="2018-08" db="UniProtKB">
        <authorList>
            <consortium name="EnsemblPlants"/>
        </authorList>
    </citation>
    <scope>IDENTIFICATION</scope>
    <source>
        <strain evidence="2">cv. Bd21</strain>
    </source>
</reference>
<organism evidence="1">
    <name type="scientific">Brachypodium distachyon</name>
    <name type="common">Purple false brome</name>
    <name type="synonym">Trachynia distachya</name>
    <dbReference type="NCBI Taxonomy" id="15368"/>
    <lineage>
        <taxon>Eukaryota</taxon>
        <taxon>Viridiplantae</taxon>
        <taxon>Streptophyta</taxon>
        <taxon>Embryophyta</taxon>
        <taxon>Tracheophyta</taxon>
        <taxon>Spermatophyta</taxon>
        <taxon>Magnoliopsida</taxon>
        <taxon>Liliopsida</taxon>
        <taxon>Poales</taxon>
        <taxon>Poaceae</taxon>
        <taxon>BOP clade</taxon>
        <taxon>Pooideae</taxon>
        <taxon>Stipodae</taxon>
        <taxon>Brachypodieae</taxon>
        <taxon>Brachypodium</taxon>
    </lineage>
</organism>
<dbReference type="Proteomes" id="UP000008810">
    <property type="component" value="Chromosome 1"/>
</dbReference>
<dbReference type="Gramene" id="KQK14524">
    <property type="protein sequence ID" value="KQK14524"/>
    <property type="gene ID" value="BRADI_1g16920v3"/>
</dbReference>
<gene>
    <name evidence="1" type="ORF">BRADI_1g16920v3</name>
</gene>
<dbReference type="EnsemblPlants" id="KQK14524">
    <property type="protein sequence ID" value="KQK14524"/>
    <property type="gene ID" value="BRADI_1g16920v3"/>
</dbReference>
<keyword evidence="3" id="KW-1185">Reference proteome</keyword>
<protein>
    <submittedName>
        <fullName evidence="1 2">Uncharacterized protein</fullName>
    </submittedName>
</protein>
<dbReference type="InParanoid" id="A0A0Q3JR50"/>
<accession>A0A0Q3JR50</accession>
<sequence>MTRGSHRSVRAGGSGWAEPNFENWDVTAVGSVANSVIEAEEKAAECMIQALRRRFGVQFNDVNWTRLNRCHRRFTMARNTLRTMVERFSDLSEKARLMEKGWEQALADIKAAHDVCADISSRGGDTIDLSGSPAPQDENLFGVHSLATWTDERFEEGKIALTAARGSTSS</sequence>
<reference evidence="1 2" key="1">
    <citation type="journal article" date="2010" name="Nature">
        <title>Genome sequencing and analysis of the model grass Brachypodium distachyon.</title>
        <authorList>
            <consortium name="International Brachypodium Initiative"/>
        </authorList>
    </citation>
    <scope>NUCLEOTIDE SEQUENCE [LARGE SCALE GENOMIC DNA]</scope>
    <source>
        <strain evidence="1 2">Bd21</strain>
    </source>
</reference>
<dbReference type="EMBL" id="CM000880">
    <property type="protein sequence ID" value="KQK14524.1"/>
    <property type="molecule type" value="Genomic_DNA"/>
</dbReference>
<proteinExistence type="predicted"/>
<evidence type="ECO:0000313" key="3">
    <source>
        <dbReference type="Proteomes" id="UP000008810"/>
    </source>
</evidence>
<dbReference type="AlphaFoldDB" id="A0A0Q3JR50"/>
<evidence type="ECO:0000313" key="1">
    <source>
        <dbReference type="EMBL" id="KQK14524.1"/>
    </source>
</evidence>
<dbReference type="FunCoup" id="A0A0Q3JR50">
    <property type="interactions" value="252"/>
</dbReference>
<reference evidence="1" key="2">
    <citation type="submission" date="2017-06" db="EMBL/GenBank/DDBJ databases">
        <title>WGS assembly of Brachypodium distachyon.</title>
        <authorList>
            <consortium name="The International Brachypodium Initiative"/>
            <person name="Lucas S."/>
            <person name="Harmon-Smith M."/>
            <person name="Lail K."/>
            <person name="Tice H."/>
            <person name="Grimwood J."/>
            <person name="Bruce D."/>
            <person name="Barry K."/>
            <person name="Shu S."/>
            <person name="Lindquist E."/>
            <person name="Wang M."/>
            <person name="Pitluck S."/>
            <person name="Vogel J.P."/>
            <person name="Garvin D.F."/>
            <person name="Mockler T.C."/>
            <person name="Schmutz J."/>
            <person name="Rokhsar D."/>
            <person name="Bevan M.W."/>
        </authorList>
    </citation>
    <scope>NUCLEOTIDE SEQUENCE</scope>
    <source>
        <strain evidence="1">Bd21</strain>
    </source>
</reference>